<accession>A0A1H6K5M5</accession>
<dbReference type="GO" id="GO:0016887">
    <property type="term" value="F:ATP hydrolysis activity"/>
    <property type="evidence" value="ECO:0007669"/>
    <property type="project" value="InterPro"/>
</dbReference>
<evidence type="ECO:0000313" key="4">
    <source>
        <dbReference type="EMBL" id="SEH66772.1"/>
    </source>
</evidence>
<dbReference type="OrthoDB" id="9795626at2"/>
<sequence length="998" mass="112405">MKILSVRLQNLNSLRGEWLIDFRLPPFDQSNIFAITGPTGAGKTTILDAICLALYHETPRLSTSATSNELMTRHTSECLAEVEFEVAGVGYRAFWSQRRARGQSDGKLQAAQTELAKQDGTILAEKTSDKLRLVTEITGLDFGRFTKSMLLAQGGFAAFLNAKPNERAELLEELTGTDIYGRISQQVFNDCREQKSQLDLLQARAGAVELLSEEQQQTLSSELAVLKAALTTQQQTIAQQRKALAWREQLSSAEQELQRSEQEVQQALAASAAHQNELARLSAYQPASKLLPLFTAMQQLQVQQQQYQQQQATLAQHLTAGSRQQANLLWQGVQFLQQQQSSFARQAQQLAEQQQHIEQQQLALTTQLAELNSRYQQLDKALSGAEPDSLRQQQQQRREQQYQLQQLQQKLQQQHKLQQKSTELKQQLSHAAEALVPVTAQLLTLRQQYKALTEQISDKKQLLAQQQLIMQLSEHRSRLQPDQPCPLCGATEHPAVAEYQQLSSSATEQQLQAKEAELSQTQRQGDQLNKRESALQAEQQHLTQQLAQLDIELAELSTDINQQAQNSSLATIAVQLEAIATELTNNEQHLRQLEQLQLQRQQVKEQQQQLERKLADNQHQLQLWQQQALRLDEQQAELAAQHEHWHQQWQTMPEQTRQSPASAQSAVTELATVTAALQQLQQQTQQWQGQQQVLQRQQQQTATELHQAAQQWQQALAGSSFADEAAFKAALLSEAELSALQQLQQRLQQSEVAAKRMLADWQQRLQLIAQQQLSVLSAAELASELQQQEAQVQQMTEQLGQLQQQLSSDAQRRTSQQQLLQDIAGKQQQYEHWQRLNSLIGSADGARYRRFAQGLTLQQLIVLANRQLALLHNRYQLARHTDAELELVVLDTWQADSLRDTKTLSGGESFLVSLALALALSDLVSSKTRIDSLFLDEGFGTLDADTLDSALSALDNLNASGKMIGIISHVEALKERIAVQIKVEKQQGLGYSQIRVVS</sequence>
<dbReference type="InterPro" id="IPR004592">
    <property type="entry name" value="SbcC_gammaproteobac_type"/>
</dbReference>
<dbReference type="AlphaFoldDB" id="A0A1H6K5M5"/>
<keyword evidence="1" id="KW-0175">Coiled coil</keyword>
<dbReference type="GO" id="GO:0006310">
    <property type="term" value="P:DNA recombination"/>
    <property type="evidence" value="ECO:0007669"/>
    <property type="project" value="UniProtKB-KW"/>
</dbReference>
<feature type="compositionally biased region" description="Polar residues" evidence="2">
    <location>
        <begin position="502"/>
        <end position="527"/>
    </location>
</feature>
<comment type="subunit">
    <text evidence="1">Heterodimer of SbcC and SbcD.</text>
</comment>
<dbReference type="PANTHER" id="PTHR32114">
    <property type="entry name" value="ABC TRANSPORTER ABCH.3"/>
    <property type="match status" value="1"/>
</dbReference>
<dbReference type="Gene3D" id="3.40.50.300">
    <property type="entry name" value="P-loop containing nucleotide triphosphate hydrolases"/>
    <property type="match status" value="2"/>
</dbReference>
<feature type="domain" description="Rad50/SbcC-type AAA" evidence="3">
    <location>
        <begin position="5"/>
        <end position="221"/>
    </location>
</feature>
<proteinExistence type="inferred from homology"/>
<evidence type="ECO:0000256" key="1">
    <source>
        <dbReference type="RuleBase" id="RU363070"/>
    </source>
</evidence>
<keyword evidence="1" id="KW-0540">Nuclease</keyword>
<dbReference type="EMBL" id="FNXF01000002">
    <property type="protein sequence ID" value="SEH66772.1"/>
    <property type="molecule type" value="Genomic_DNA"/>
</dbReference>
<reference evidence="5" key="1">
    <citation type="submission" date="2016-10" db="EMBL/GenBank/DDBJ databases">
        <authorList>
            <person name="Varghese N."/>
            <person name="Submissions S."/>
        </authorList>
    </citation>
    <scope>NUCLEOTIDE SEQUENCE [LARGE SCALE GENOMIC DNA]</scope>
    <source>
        <strain evidence="5">DSM 17616</strain>
    </source>
</reference>
<dbReference type="NCBIfam" id="NF007600">
    <property type="entry name" value="PRK10246.1"/>
    <property type="match status" value="1"/>
</dbReference>
<dbReference type="PANTHER" id="PTHR32114:SF2">
    <property type="entry name" value="ABC TRANSPORTER ABCH.3"/>
    <property type="match status" value="1"/>
</dbReference>
<dbReference type="InterPro" id="IPR038729">
    <property type="entry name" value="Rad50/SbcC_AAA"/>
</dbReference>
<keyword evidence="1 4" id="KW-0269">Exonuclease</keyword>
<gene>
    <name evidence="1" type="primary">sbcC</name>
    <name evidence="4" type="ORF">SAMN05660691_00767</name>
</gene>
<comment type="function">
    <text evidence="1">SbcCD cleaves DNA hairpin structures. These structures can inhibit DNA replication and are intermediates in certain DNA recombination reactions. The complex acts as a 3'-&gt;5' double strand exonuclease that can open hairpins. It also has a 5' single-strand endonuclease activity.</text>
</comment>
<evidence type="ECO:0000259" key="3">
    <source>
        <dbReference type="Pfam" id="PF13476"/>
    </source>
</evidence>
<evidence type="ECO:0000313" key="5">
    <source>
        <dbReference type="Proteomes" id="UP000199371"/>
    </source>
</evidence>
<feature type="coiled-coil region" evidence="1">
    <location>
        <begin position="390"/>
        <end position="462"/>
    </location>
</feature>
<dbReference type="GO" id="GO:0006260">
    <property type="term" value="P:DNA replication"/>
    <property type="evidence" value="ECO:0007669"/>
    <property type="project" value="UniProtKB-KW"/>
</dbReference>
<dbReference type="Pfam" id="PF13558">
    <property type="entry name" value="SbcC_Walker_B"/>
    <property type="match status" value="1"/>
</dbReference>
<protein>
    <recommendedName>
        <fullName evidence="1">Nuclease SbcCD subunit C</fullName>
    </recommendedName>
</protein>
<feature type="region of interest" description="Disordered" evidence="2">
    <location>
        <begin position="502"/>
        <end position="536"/>
    </location>
</feature>
<dbReference type="GO" id="GO:0004519">
    <property type="term" value="F:endonuclease activity"/>
    <property type="evidence" value="ECO:0007669"/>
    <property type="project" value="UniProtKB-KW"/>
</dbReference>
<keyword evidence="5" id="KW-1185">Reference proteome</keyword>
<keyword evidence="1" id="KW-0233">DNA recombination</keyword>
<dbReference type="InterPro" id="IPR027417">
    <property type="entry name" value="P-loop_NTPase"/>
</dbReference>
<organism evidence="4 5">
    <name type="scientific">Rheinheimera pacifica</name>
    <dbReference type="NCBI Taxonomy" id="173990"/>
    <lineage>
        <taxon>Bacteria</taxon>
        <taxon>Pseudomonadati</taxon>
        <taxon>Pseudomonadota</taxon>
        <taxon>Gammaproteobacteria</taxon>
        <taxon>Chromatiales</taxon>
        <taxon>Chromatiaceae</taxon>
        <taxon>Rheinheimera</taxon>
    </lineage>
</organism>
<evidence type="ECO:0000256" key="2">
    <source>
        <dbReference type="SAM" id="MobiDB-lite"/>
    </source>
</evidence>
<feature type="coiled-coil region" evidence="1">
    <location>
        <begin position="740"/>
        <end position="812"/>
    </location>
</feature>
<dbReference type="STRING" id="173990.SAMN05660691_00767"/>
<name>A0A1H6K5M5_9GAMM</name>
<dbReference type="Pfam" id="PF13476">
    <property type="entry name" value="AAA_23"/>
    <property type="match status" value="1"/>
</dbReference>
<feature type="coiled-coil region" evidence="1">
    <location>
        <begin position="243"/>
        <end position="277"/>
    </location>
</feature>
<dbReference type="Proteomes" id="UP000199371">
    <property type="component" value="Unassembled WGS sequence"/>
</dbReference>
<comment type="similarity">
    <text evidence="1">Belongs to the SMC family. SbcC subfamily.</text>
</comment>
<keyword evidence="1" id="KW-0235">DNA replication</keyword>
<keyword evidence="1" id="KW-0378">Hydrolase</keyword>
<dbReference type="GO" id="GO:0006302">
    <property type="term" value="P:double-strand break repair"/>
    <property type="evidence" value="ECO:0007669"/>
    <property type="project" value="InterPro"/>
</dbReference>
<dbReference type="GO" id="GO:0004527">
    <property type="term" value="F:exonuclease activity"/>
    <property type="evidence" value="ECO:0007669"/>
    <property type="project" value="UniProtKB-KW"/>
</dbReference>
<dbReference type="RefSeq" id="WP_092790386.1">
    <property type="nucleotide sequence ID" value="NZ_FNXF01000002.1"/>
</dbReference>
<dbReference type="NCBIfam" id="TIGR00618">
    <property type="entry name" value="sbcc"/>
    <property type="match status" value="1"/>
</dbReference>
<dbReference type="SUPFAM" id="SSF52540">
    <property type="entry name" value="P-loop containing nucleoside triphosphate hydrolases"/>
    <property type="match status" value="1"/>
</dbReference>
<keyword evidence="1" id="KW-0255">Endonuclease</keyword>
<feature type="coiled-coil region" evidence="1">
    <location>
        <begin position="663"/>
        <end position="697"/>
    </location>
</feature>